<evidence type="ECO:0000313" key="3">
    <source>
        <dbReference type="Proteomes" id="UP000276133"/>
    </source>
</evidence>
<dbReference type="PRINTS" id="PR00633">
    <property type="entry name" value="RCCNDNSATION"/>
</dbReference>
<dbReference type="EMBL" id="REGN01014105">
    <property type="protein sequence ID" value="RMZ93057.1"/>
    <property type="molecule type" value="Genomic_DNA"/>
</dbReference>
<gene>
    <name evidence="2" type="ORF">BpHYR1_050872</name>
</gene>
<comment type="caution">
    <text evidence="2">The sequence shown here is derived from an EMBL/GenBank/DDBJ whole genome shotgun (WGS) entry which is preliminary data.</text>
</comment>
<dbReference type="PROSITE" id="PS00626">
    <property type="entry name" value="RCC1_2"/>
    <property type="match status" value="1"/>
</dbReference>
<evidence type="ECO:0000313" key="2">
    <source>
        <dbReference type="EMBL" id="RMZ93057.1"/>
    </source>
</evidence>
<dbReference type="AlphaFoldDB" id="A0A3M7P2Q8"/>
<evidence type="ECO:0000256" key="1">
    <source>
        <dbReference type="PROSITE-ProRule" id="PRU00235"/>
    </source>
</evidence>
<organism evidence="2 3">
    <name type="scientific">Brachionus plicatilis</name>
    <name type="common">Marine rotifer</name>
    <name type="synonym">Brachionus muelleri</name>
    <dbReference type="NCBI Taxonomy" id="10195"/>
    <lineage>
        <taxon>Eukaryota</taxon>
        <taxon>Metazoa</taxon>
        <taxon>Spiralia</taxon>
        <taxon>Gnathifera</taxon>
        <taxon>Rotifera</taxon>
        <taxon>Eurotatoria</taxon>
        <taxon>Monogononta</taxon>
        <taxon>Pseudotrocha</taxon>
        <taxon>Ploima</taxon>
        <taxon>Brachionidae</taxon>
        <taxon>Brachionus</taxon>
    </lineage>
</organism>
<name>A0A3M7P2Q8_BRAPC</name>
<keyword evidence="3" id="KW-1185">Reference proteome</keyword>
<dbReference type="OrthoDB" id="5370059at2759"/>
<dbReference type="InterPro" id="IPR000408">
    <property type="entry name" value="Reg_chr_condens"/>
</dbReference>
<proteinExistence type="predicted"/>
<dbReference type="PANTHER" id="PTHR45982">
    <property type="entry name" value="REGULATOR OF CHROMOSOME CONDENSATION"/>
    <property type="match status" value="1"/>
</dbReference>
<dbReference type="SUPFAM" id="SSF50985">
    <property type="entry name" value="RCC1/BLIP-II"/>
    <property type="match status" value="1"/>
</dbReference>
<dbReference type="Gene3D" id="2.130.10.30">
    <property type="entry name" value="Regulator of chromosome condensation 1/beta-lactamase-inhibitor protein II"/>
    <property type="match status" value="1"/>
</dbReference>
<dbReference type="PROSITE" id="PS50012">
    <property type="entry name" value="RCC1_3"/>
    <property type="match status" value="1"/>
</dbReference>
<feature type="repeat" description="RCC1" evidence="1">
    <location>
        <begin position="100"/>
        <end position="158"/>
    </location>
</feature>
<dbReference type="InterPro" id="IPR051553">
    <property type="entry name" value="Ran_GTPase-activating"/>
</dbReference>
<dbReference type="Proteomes" id="UP000276133">
    <property type="component" value="Unassembled WGS sequence"/>
</dbReference>
<dbReference type="InterPro" id="IPR009091">
    <property type="entry name" value="RCC1/BLIP-II"/>
</dbReference>
<accession>A0A3M7P2Q8</accession>
<feature type="non-terminal residue" evidence="2">
    <location>
        <position position="1"/>
    </location>
</feature>
<reference evidence="2 3" key="1">
    <citation type="journal article" date="2018" name="Sci. Rep.">
        <title>Genomic signatures of local adaptation to the degree of environmental predictability in rotifers.</title>
        <authorList>
            <person name="Franch-Gras L."/>
            <person name="Hahn C."/>
            <person name="Garcia-Roger E.M."/>
            <person name="Carmona M.J."/>
            <person name="Serra M."/>
            <person name="Gomez A."/>
        </authorList>
    </citation>
    <scope>NUCLEOTIDE SEQUENCE [LARGE SCALE GENOMIC DNA]</scope>
    <source>
        <strain evidence="2">HYR1</strain>
    </source>
</reference>
<dbReference type="PANTHER" id="PTHR45982:SF1">
    <property type="entry name" value="REGULATOR OF CHROMOSOME CONDENSATION"/>
    <property type="match status" value="1"/>
</dbReference>
<dbReference type="Pfam" id="PF13540">
    <property type="entry name" value="RCC1_2"/>
    <property type="match status" value="2"/>
</dbReference>
<dbReference type="STRING" id="10195.A0A3M7P2Q8"/>
<protein>
    <submittedName>
        <fullName evidence="2">RCC1 domain-containing 1</fullName>
    </submittedName>
</protein>
<sequence>KQELEKKVSEMEVTLNEDSLSNIELNKILIPEKCLQFTTGKEHLLALTESGDVYSFGIGTKGQLGDTKIQNNFKFKKVAEAKKICTGSPGWHSALIDQNYHCFLWGWNSNSQLETINSDSVFVAEPTLLDLRDEVSNQPVKIDQVSLGAKHSILVDTDNCVYSFGWNKYTQLMFDNDEEESDVECAVKLREFDNRVLQAKCGPWSTLLRLKN</sequence>